<protein>
    <recommendedName>
        <fullName evidence="1">AB hydrolase-1 domain-containing protein</fullName>
    </recommendedName>
</protein>
<evidence type="ECO:0000313" key="3">
    <source>
        <dbReference type="Proteomes" id="UP001501581"/>
    </source>
</evidence>
<reference evidence="3" key="1">
    <citation type="journal article" date="2019" name="Int. J. Syst. Evol. Microbiol.">
        <title>The Global Catalogue of Microorganisms (GCM) 10K type strain sequencing project: providing services to taxonomists for standard genome sequencing and annotation.</title>
        <authorList>
            <consortium name="The Broad Institute Genomics Platform"/>
            <consortium name="The Broad Institute Genome Sequencing Center for Infectious Disease"/>
            <person name="Wu L."/>
            <person name="Ma J."/>
        </authorList>
    </citation>
    <scope>NUCLEOTIDE SEQUENCE [LARGE SCALE GENOMIC DNA]</scope>
    <source>
        <strain evidence="3">JCM 13008</strain>
    </source>
</reference>
<organism evidence="2 3">
    <name type="scientific">Nocardioides dubius</name>
    <dbReference type="NCBI Taxonomy" id="317019"/>
    <lineage>
        <taxon>Bacteria</taxon>
        <taxon>Bacillati</taxon>
        <taxon>Actinomycetota</taxon>
        <taxon>Actinomycetes</taxon>
        <taxon>Propionibacteriales</taxon>
        <taxon>Nocardioidaceae</taxon>
        <taxon>Nocardioides</taxon>
    </lineage>
</organism>
<dbReference type="PANTHER" id="PTHR43433">
    <property type="entry name" value="HYDROLASE, ALPHA/BETA FOLD FAMILY PROTEIN"/>
    <property type="match status" value="1"/>
</dbReference>
<evidence type="ECO:0000313" key="2">
    <source>
        <dbReference type="EMBL" id="GAA1092666.1"/>
    </source>
</evidence>
<dbReference type="Pfam" id="PF00561">
    <property type="entry name" value="Abhydrolase_1"/>
    <property type="match status" value="1"/>
</dbReference>
<name>A0ABP4E507_9ACTN</name>
<sequence>MGAPLQFARRLMELPAAPVPPGEMIELPGRGGATYVSDNPGPTPDAPVVVLLHALATTGLLTWYPAVGELSKRYRVITLDQRSHGRGITQGTFSLYDCADDVAALLDVLGLEKALIAGYSMGSIVAQRVWRQHRERVTGLVLAASTDRFMTTTTERLFHQATGAAMLGFQRPITNRIADFGARRTAAGLGGDADLYEWALEEMRRTSPLAVGQAVAALGRHHSRPWVSRIDVPTAVVIPTKDRVIPPQRQFDLAARIPGATVHEVAAGHAAVVLQADEFVPVFAQALNTVQARVRA</sequence>
<keyword evidence="3" id="KW-1185">Reference proteome</keyword>
<dbReference type="RefSeq" id="WP_343990951.1">
    <property type="nucleotide sequence ID" value="NZ_BAAALG010000002.1"/>
</dbReference>
<dbReference type="InterPro" id="IPR050471">
    <property type="entry name" value="AB_hydrolase"/>
</dbReference>
<dbReference type="InterPro" id="IPR029058">
    <property type="entry name" value="AB_hydrolase_fold"/>
</dbReference>
<accession>A0ABP4E507</accession>
<evidence type="ECO:0000259" key="1">
    <source>
        <dbReference type="Pfam" id="PF00561"/>
    </source>
</evidence>
<feature type="domain" description="AB hydrolase-1" evidence="1">
    <location>
        <begin position="47"/>
        <end position="272"/>
    </location>
</feature>
<dbReference type="Proteomes" id="UP001501581">
    <property type="component" value="Unassembled WGS sequence"/>
</dbReference>
<dbReference type="SUPFAM" id="SSF53474">
    <property type="entry name" value="alpha/beta-Hydrolases"/>
    <property type="match status" value="1"/>
</dbReference>
<comment type="caution">
    <text evidence="2">The sequence shown here is derived from an EMBL/GenBank/DDBJ whole genome shotgun (WGS) entry which is preliminary data.</text>
</comment>
<dbReference type="PANTHER" id="PTHR43433:SF1">
    <property type="entry name" value="BLL5160 PROTEIN"/>
    <property type="match status" value="1"/>
</dbReference>
<dbReference type="InterPro" id="IPR000073">
    <property type="entry name" value="AB_hydrolase_1"/>
</dbReference>
<dbReference type="EMBL" id="BAAALG010000002">
    <property type="protein sequence ID" value="GAA1092666.1"/>
    <property type="molecule type" value="Genomic_DNA"/>
</dbReference>
<gene>
    <name evidence="2" type="ORF">GCM10009668_04690</name>
</gene>
<proteinExistence type="predicted"/>
<dbReference type="Gene3D" id="3.40.50.1820">
    <property type="entry name" value="alpha/beta hydrolase"/>
    <property type="match status" value="1"/>
</dbReference>